<proteinExistence type="predicted"/>
<name>A0ABY6D4V9_9BACT</name>
<evidence type="ECO:0000313" key="1">
    <source>
        <dbReference type="EMBL" id="UXX80098.1"/>
    </source>
</evidence>
<dbReference type="RefSeq" id="WP_263051828.1">
    <property type="nucleotide sequence ID" value="NZ_CP106735.1"/>
</dbReference>
<dbReference type="Gene3D" id="3.90.1140.10">
    <property type="entry name" value="Cyclic phosphodiesterase"/>
    <property type="match status" value="1"/>
</dbReference>
<dbReference type="EMBL" id="CP106735">
    <property type="protein sequence ID" value="UXX80098.1"/>
    <property type="molecule type" value="Genomic_DNA"/>
</dbReference>
<accession>A0ABY6D4V9</accession>
<gene>
    <name evidence="1" type="ORF">N7E81_03130</name>
</gene>
<dbReference type="InterPro" id="IPR009097">
    <property type="entry name" value="Cyclic_Pdiesterase"/>
</dbReference>
<organism evidence="1 2">
    <name type="scientific">Reichenbachiella carrageenanivorans</name>
    <dbReference type="NCBI Taxonomy" id="2979869"/>
    <lineage>
        <taxon>Bacteria</taxon>
        <taxon>Pseudomonadati</taxon>
        <taxon>Bacteroidota</taxon>
        <taxon>Cytophagia</taxon>
        <taxon>Cytophagales</taxon>
        <taxon>Reichenbachiellaceae</taxon>
        <taxon>Reichenbachiella</taxon>
    </lineage>
</organism>
<sequence>MSKYLMSHYAQMWEEAIRKFGEGSSEPDALIDDPADERRGITLLARPSTQLSAQIVDFQNKLKQEEPCQYYYPTSDLHLTVLSIISCYTGFRLTDIEVADYVEVIETCLEKPIQICFRGITASPSGILIQGFPEGEGLEKLRNALREAFRARSLQHSIDSRYKINTAHITVARLRRPLTNPEKMVALLECFRDFSFGGMTISILDLVFNDWYQQARKVKNLHTFSLV</sequence>
<protein>
    <submittedName>
        <fullName evidence="1">AKAP7 2'5' RNA ligase-like domain-containing protein</fullName>
    </submittedName>
</protein>
<reference evidence="1" key="1">
    <citation type="submission" date="2022-10" db="EMBL/GenBank/DDBJ databases">
        <title>Comparative genomics and taxonomic characterization of three novel marine species of genus Reichenbachiella exhibiting antioxidant and polysaccharide degradation activities.</title>
        <authorList>
            <person name="Muhammad N."/>
            <person name="Lee Y.-J."/>
            <person name="Ko J."/>
            <person name="Kim S.-G."/>
        </authorList>
    </citation>
    <scope>NUCLEOTIDE SEQUENCE</scope>
    <source>
        <strain evidence="1">Wsw4-B4</strain>
    </source>
</reference>
<evidence type="ECO:0000313" key="2">
    <source>
        <dbReference type="Proteomes" id="UP001062165"/>
    </source>
</evidence>
<dbReference type="Proteomes" id="UP001062165">
    <property type="component" value="Chromosome"/>
</dbReference>
<dbReference type="SUPFAM" id="SSF55144">
    <property type="entry name" value="LigT-like"/>
    <property type="match status" value="1"/>
</dbReference>
<keyword evidence="2" id="KW-1185">Reference proteome</keyword>